<gene>
    <name evidence="2" type="ORF">P154DRAFT_568680</name>
</gene>
<name>A0A6A5X4G8_9PLEO</name>
<accession>A0A6A5X4G8</accession>
<evidence type="ECO:0000313" key="2">
    <source>
        <dbReference type="EMBL" id="KAF2007855.1"/>
    </source>
</evidence>
<dbReference type="Proteomes" id="UP000799779">
    <property type="component" value="Unassembled WGS sequence"/>
</dbReference>
<feature type="region of interest" description="Disordered" evidence="1">
    <location>
        <begin position="1"/>
        <end position="86"/>
    </location>
</feature>
<feature type="compositionally biased region" description="Acidic residues" evidence="1">
    <location>
        <begin position="28"/>
        <end position="38"/>
    </location>
</feature>
<proteinExistence type="predicted"/>
<dbReference type="EMBL" id="ML977556">
    <property type="protein sequence ID" value="KAF2007855.1"/>
    <property type="molecule type" value="Genomic_DNA"/>
</dbReference>
<keyword evidence="3" id="KW-1185">Reference proteome</keyword>
<evidence type="ECO:0000256" key="1">
    <source>
        <dbReference type="SAM" id="MobiDB-lite"/>
    </source>
</evidence>
<organism evidence="2 3">
    <name type="scientific">Amniculicola lignicola CBS 123094</name>
    <dbReference type="NCBI Taxonomy" id="1392246"/>
    <lineage>
        <taxon>Eukaryota</taxon>
        <taxon>Fungi</taxon>
        <taxon>Dikarya</taxon>
        <taxon>Ascomycota</taxon>
        <taxon>Pezizomycotina</taxon>
        <taxon>Dothideomycetes</taxon>
        <taxon>Pleosporomycetidae</taxon>
        <taxon>Pleosporales</taxon>
        <taxon>Amniculicolaceae</taxon>
        <taxon>Amniculicola</taxon>
    </lineage>
</organism>
<feature type="compositionally biased region" description="Acidic residues" evidence="1">
    <location>
        <begin position="48"/>
        <end position="57"/>
    </location>
</feature>
<reference evidence="2" key="1">
    <citation type="journal article" date="2020" name="Stud. Mycol.">
        <title>101 Dothideomycetes genomes: a test case for predicting lifestyles and emergence of pathogens.</title>
        <authorList>
            <person name="Haridas S."/>
            <person name="Albert R."/>
            <person name="Binder M."/>
            <person name="Bloem J."/>
            <person name="Labutti K."/>
            <person name="Salamov A."/>
            <person name="Andreopoulos B."/>
            <person name="Baker S."/>
            <person name="Barry K."/>
            <person name="Bills G."/>
            <person name="Bluhm B."/>
            <person name="Cannon C."/>
            <person name="Castanera R."/>
            <person name="Culley D."/>
            <person name="Daum C."/>
            <person name="Ezra D."/>
            <person name="Gonzalez J."/>
            <person name="Henrissat B."/>
            <person name="Kuo A."/>
            <person name="Liang C."/>
            <person name="Lipzen A."/>
            <person name="Lutzoni F."/>
            <person name="Magnuson J."/>
            <person name="Mondo S."/>
            <person name="Nolan M."/>
            <person name="Ohm R."/>
            <person name="Pangilinan J."/>
            <person name="Park H.-J."/>
            <person name="Ramirez L."/>
            <person name="Alfaro M."/>
            <person name="Sun H."/>
            <person name="Tritt A."/>
            <person name="Yoshinaga Y."/>
            <person name="Zwiers L.-H."/>
            <person name="Turgeon B."/>
            <person name="Goodwin S."/>
            <person name="Spatafora J."/>
            <person name="Crous P."/>
            <person name="Grigoriev I."/>
        </authorList>
    </citation>
    <scope>NUCLEOTIDE SEQUENCE</scope>
    <source>
        <strain evidence="2">CBS 123094</strain>
    </source>
</reference>
<sequence>MTSAADWPSRPGPRTTDASGGTRPRDNNDDDEGGEEEEEKKKEKKKEEEEEEDEEVPSLEHGYDPIMGPTEDSDEGRPDDKEKVPI</sequence>
<protein>
    <submittedName>
        <fullName evidence="2">Uncharacterized protein</fullName>
    </submittedName>
</protein>
<feature type="compositionally biased region" description="Basic and acidic residues" evidence="1">
    <location>
        <begin position="75"/>
        <end position="86"/>
    </location>
</feature>
<dbReference type="AlphaFoldDB" id="A0A6A5X4G8"/>
<evidence type="ECO:0000313" key="3">
    <source>
        <dbReference type="Proteomes" id="UP000799779"/>
    </source>
</evidence>